<evidence type="ECO:0000313" key="1">
    <source>
        <dbReference type="EMBL" id="AAC24572.1"/>
    </source>
</evidence>
<dbReference type="EMBL" id="AF057523">
    <property type="protein sequence ID" value="AAC24572.1"/>
    <property type="molecule type" value="mRNA"/>
</dbReference>
<dbReference type="PIR" id="T01651">
    <property type="entry name" value="T01651"/>
</dbReference>
<dbReference type="AlphaFoldDB" id="O81219"/>
<accession>O81219</accession>
<feature type="non-terminal residue" evidence="1">
    <location>
        <position position="161"/>
    </location>
</feature>
<name>O81219_MAIZE</name>
<gene>
    <name evidence="1" type="primary">HIT3</name>
</gene>
<organism evidence="1">
    <name type="scientific">Zea mays</name>
    <name type="common">Maize</name>
    <dbReference type="NCBI Taxonomy" id="4577"/>
    <lineage>
        <taxon>Eukaryota</taxon>
        <taxon>Viridiplantae</taxon>
        <taxon>Streptophyta</taxon>
        <taxon>Embryophyta</taxon>
        <taxon>Tracheophyta</taxon>
        <taxon>Spermatophyta</taxon>
        <taxon>Magnoliopsida</taxon>
        <taxon>Liliopsida</taxon>
        <taxon>Poales</taxon>
        <taxon>Poaceae</taxon>
        <taxon>PACMAD clade</taxon>
        <taxon>Panicoideae</taxon>
        <taxon>Andropogonodae</taxon>
        <taxon>Andropogoneae</taxon>
        <taxon>Tripsacinae</taxon>
        <taxon>Zea</taxon>
    </lineage>
</organism>
<reference evidence="1" key="1">
    <citation type="submission" date="1998-04" db="EMBL/GenBank/DDBJ databases">
        <authorList>
            <person name="Finkelstein D.B."/>
            <person name="Drew M.C."/>
            <person name="Jordan W.R."/>
            <person name="Wing R.A."/>
            <person name="Mullet J.E."/>
            <person name="Morgan P.W."/>
        </authorList>
    </citation>
    <scope>NUCLEOTIDE SEQUENCE</scope>
    <source>
        <strain evidence="1">TX5855</strain>
    </source>
</reference>
<sequence>MSFALDADGKFPHVRIEALELPAEHVQVAPESDRPFGEVGFLEADREFVLEALEVRVAAAVVILEPAVNYGARVHAAVPAAEVLVAELETEPRAEIVPDTGHHVEGSGIAFVHVHDHVLDVVRARMVHRVHVHFAEEVELGEVILGFGEVGFREHVARDER</sequence>
<proteinExistence type="evidence at transcript level"/>
<protein>
    <submittedName>
        <fullName evidence="1">Hypoxically induced transcript 3</fullName>
    </submittedName>
</protein>